<dbReference type="CDD" id="cd00086">
    <property type="entry name" value="homeodomain"/>
    <property type="match status" value="1"/>
</dbReference>
<dbReference type="SMART" id="SM00389">
    <property type="entry name" value="HOX"/>
    <property type="match status" value="1"/>
</dbReference>
<feature type="compositionally biased region" description="Polar residues" evidence="9">
    <location>
        <begin position="24"/>
        <end position="33"/>
    </location>
</feature>
<dbReference type="Proteomes" id="UP001566132">
    <property type="component" value="Unassembled WGS sequence"/>
</dbReference>
<comment type="similarity">
    <text evidence="8">Belongs to the Engrailed homeobox family.</text>
</comment>
<dbReference type="GO" id="GO:0030154">
    <property type="term" value="P:cell differentiation"/>
    <property type="evidence" value="ECO:0007669"/>
    <property type="project" value="UniProtKB-ARBA"/>
</dbReference>
<dbReference type="InterPro" id="IPR000747">
    <property type="entry name" value="HD_engrailed"/>
</dbReference>
<comment type="subcellular location">
    <subcellularLocation>
        <location evidence="1 6 7">Nucleus</location>
    </subcellularLocation>
</comment>
<dbReference type="PRINTS" id="PR00024">
    <property type="entry name" value="HOMEOBOX"/>
</dbReference>
<feature type="compositionally biased region" description="Polar residues" evidence="9">
    <location>
        <begin position="42"/>
        <end position="60"/>
    </location>
</feature>
<evidence type="ECO:0000259" key="10">
    <source>
        <dbReference type="PROSITE" id="PS50071"/>
    </source>
</evidence>
<sequence length="493" mass="54003">MATLAGNVTMIPHHLNFRPRLVTPTDSMDSSSDQYERDSPNAVDQNSYSSDDTVLSVGNETENRPPVPETPAEESTLSFKNIENHLNALSQIANNTLKSDNLIIETVRGSASPAAVVTNVRLSPSNSSSRSFGGDCPSPTNNFLFKSEHHGSFKSEHLGCFGFRSEQMNFRTGETNSSLCSPRSVRSDGVESPGSPESRYQAASPFFTQTNHSSHTSGASNQPSSPQNSDTNNSNESAASLNQGSLKFSIDNILKADFGRSKILDPITIRKTKPPPCRRPSTDKLGSLANLHVATEKLSGFPGEYRLQEKVRNSANVKGDGGSDGGDKGPVDLSPKSDGTNENKGKDGQPMLWPAWVYCTRYSDRPSSDFVGIRSPRTRRIKKPGTKSTVPEEKRPRTAFSGAQLARLKNEFAENRYLTERRRQQLSAELGLNEAQIKIWFQNKRAKIKKASGQKNPLALQLMAQGLYNHSTIPLTKEEEELEKMQAQGGKVS</sequence>
<organism evidence="11 12">
    <name type="scientific">Hypothenemus hampei</name>
    <name type="common">Coffee berry borer</name>
    <dbReference type="NCBI Taxonomy" id="57062"/>
    <lineage>
        <taxon>Eukaryota</taxon>
        <taxon>Metazoa</taxon>
        <taxon>Ecdysozoa</taxon>
        <taxon>Arthropoda</taxon>
        <taxon>Hexapoda</taxon>
        <taxon>Insecta</taxon>
        <taxon>Pterygota</taxon>
        <taxon>Neoptera</taxon>
        <taxon>Endopterygota</taxon>
        <taxon>Coleoptera</taxon>
        <taxon>Polyphaga</taxon>
        <taxon>Cucujiformia</taxon>
        <taxon>Curculionidae</taxon>
        <taxon>Scolytinae</taxon>
        <taxon>Hypothenemus</taxon>
    </lineage>
</organism>
<gene>
    <name evidence="11" type="ORF">ABEB36_003324</name>
</gene>
<dbReference type="PRINTS" id="PR00031">
    <property type="entry name" value="HTHREPRESSR"/>
</dbReference>
<dbReference type="InterPro" id="IPR009057">
    <property type="entry name" value="Homeodomain-like_sf"/>
</dbReference>
<keyword evidence="3 6" id="KW-0238">DNA-binding</keyword>
<dbReference type="PROSITE" id="PS50071">
    <property type="entry name" value="HOMEOBOX_2"/>
    <property type="match status" value="1"/>
</dbReference>
<evidence type="ECO:0000256" key="5">
    <source>
        <dbReference type="ARBA" id="ARBA00023242"/>
    </source>
</evidence>
<evidence type="ECO:0000256" key="8">
    <source>
        <dbReference type="RuleBase" id="RU510713"/>
    </source>
</evidence>
<dbReference type="PANTHER" id="PTHR24341">
    <property type="entry name" value="HOMEOBOX PROTEIN ENGRAILED"/>
    <property type="match status" value="1"/>
</dbReference>
<dbReference type="PROSITE" id="PS00033">
    <property type="entry name" value="ENGRAILED"/>
    <property type="match status" value="1"/>
</dbReference>
<dbReference type="InterPro" id="IPR000047">
    <property type="entry name" value="HTH_motif"/>
</dbReference>
<evidence type="ECO:0000256" key="6">
    <source>
        <dbReference type="PROSITE-ProRule" id="PRU00108"/>
    </source>
</evidence>
<dbReference type="InterPro" id="IPR017970">
    <property type="entry name" value="Homeobox_CS"/>
</dbReference>
<evidence type="ECO:0000256" key="7">
    <source>
        <dbReference type="RuleBase" id="RU000682"/>
    </source>
</evidence>
<evidence type="ECO:0000256" key="2">
    <source>
        <dbReference type="ARBA" id="ARBA00022473"/>
    </source>
</evidence>
<reference evidence="11 12" key="1">
    <citation type="submission" date="2024-05" db="EMBL/GenBank/DDBJ databases">
        <title>Genetic variation in Jamaican populations of the coffee berry borer (Hypothenemus hampei).</title>
        <authorList>
            <person name="Errbii M."/>
            <person name="Myrie A."/>
        </authorList>
    </citation>
    <scope>NUCLEOTIDE SEQUENCE [LARGE SCALE GENOMIC DNA]</scope>
    <source>
        <strain evidence="11">JA-Hopewell-2020-01-JO</strain>
        <tissue evidence="11">Whole body</tissue>
    </source>
</reference>
<keyword evidence="5 6" id="KW-0539">Nucleus</keyword>
<evidence type="ECO:0000256" key="4">
    <source>
        <dbReference type="ARBA" id="ARBA00023155"/>
    </source>
</evidence>
<name>A0ABD1F8T5_HYPHA</name>
<feature type="compositionally biased region" description="Polar residues" evidence="9">
    <location>
        <begin position="206"/>
        <end position="240"/>
    </location>
</feature>
<dbReference type="EMBL" id="JBDJPC010000002">
    <property type="protein sequence ID" value="KAL1513993.1"/>
    <property type="molecule type" value="Genomic_DNA"/>
</dbReference>
<evidence type="ECO:0000313" key="11">
    <source>
        <dbReference type="EMBL" id="KAL1513993.1"/>
    </source>
</evidence>
<dbReference type="InterPro" id="IPR019737">
    <property type="entry name" value="Homeobox-engrailed_CS"/>
</dbReference>
<dbReference type="PROSITE" id="PS00027">
    <property type="entry name" value="HOMEOBOX_1"/>
    <property type="match status" value="1"/>
</dbReference>
<dbReference type="PRINTS" id="PR00026">
    <property type="entry name" value="ENGRAILED"/>
</dbReference>
<evidence type="ECO:0000256" key="9">
    <source>
        <dbReference type="SAM" id="MobiDB-lite"/>
    </source>
</evidence>
<protein>
    <recommendedName>
        <fullName evidence="8">Homeobox protein engrailed-like</fullName>
    </recommendedName>
</protein>
<comment type="caution">
    <text evidence="11">The sequence shown here is derived from an EMBL/GenBank/DDBJ whole genome shotgun (WGS) entry which is preliminary data.</text>
</comment>
<dbReference type="Gene3D" id="1.10.10.60">
    <property type="entry name" value="Homeodomain-like"/>
    <property type="match status" value="1"/>
</dbReference>
<evidence type="ECO:0000313" key="12">
    <source>
        <dbReference type="Proteomes" id="UP001566132"/>
    </source>
</evidence>
<dbReference type="GO" id="GO:0007399">
    <property type="term" value="P:nervous system development"/>
    <property type="evidence" value="ECO:0007669"/>
    <property type="project" value="UniProtKB-ARBA"/>
</dbReference>
<proteinExistence type="inferred from homology"/>
<dbReference type="SUPFAM" id="SSF46689">
    <property type="entry name" value="Homeodomain-like"/>
    <property type="match status" value="1"/>
</dbReference>
<dbReference type="InterPro" id="IPR001356">
    <property type="entry name" value="HD"/>
</dbReference>
<feature type="region of interest" description="Disordered" evidence="9">
    <location>
        <begin position="20"/>
        <end position="74"/>
    </location>
</feature>
<dbReference type="FunFam" id="1.10.10.60:FF:000345">
    <property type="entry name" value="Homeobox protein engrailed-like"/>
    <property type="match status" value="1"/>
</dbReference>
<feature type="region of interest" description="Disordered" evidence="9">
    <location>
        <begin position="314"/>
        <end position="347"/>
    </location>
</feature>
<dbReference type="GO" id="GO:0003677">
    <property type="term" value="F:DNA binding"/>
    <property type="evidence" value="ECO:0007669"/>
    <property type="project" value="UniProtKB-UniRule"/>
</dbReference>
<evidence type="ECO:0000256" key="1">
    <source>
        <dbReference type="ARBA" id="ARBA00004123"/>
    </source>
</evidence>
<keyword evidence="4 6" id="KW-0371">Homeobox</keyword>
<keyword evidence="12" id="KW-1185">Reference proteome</keyword>
<dbReference type="InterPro" id="IPR050720">
    <property type="entry name" value="Engrailed_Homeobox_TFs"/>
</dbReference>
<dbReference type="Pfam" id="PF00046">
    <property type="entry name" value="Homeodomain"/>
    <property type="match status" value="1"/>
</dbReference>
<dbReference type="PANTHER" id="PTHR24341:SF6">
    <property type="entry name" value="HOMEOBOX PROTEIN INVECTED"/>
    <property type="match status" value="1"/>
</dbReference>
<dbReference type="Pfam" id="PF10525">
    <property type="entry name" value="Engrail_1_C_sig"/>
    <property type="match status" value="1"/>
</dbReference>
<feature type="region of interest" description="Disordered" evidence="9">
    <location>
        <begin position="173"/>
        <end position="240"/>
    </location>
</feature>
<dbReference type="InterPro" id="IPR019549">
    <property type="entry name" value="Homeobox-engrailed_C-terminal"/>
</dbReference>
<dbReference type="AlphaFoldDB" id="A0ABD1F8T5"/>
<dbReference type="InterPro" id="IPR020479">
    <property type="entry name" value="HD_metazoa"/>
</dbReference>
<feature type="DNA-binding region" description="Homeobox" evidence="6">
    <location>
        <begin position="393"/>
        <end position="452"/>
    </location>
</feature>
<evidence type="ECO:0000256" key="3">
    <source>
        <dbReference type="ARBA" id="ARBA00023125"/>
    </source>
</evidence>
<dbReference type="GO" id="GO:0005634">
    <property type="term" value="C:nucleus"/>
    <property type="evidence" value="ECO:0007669"/>
    <property type="project" value="UniProtKB-SubCell"/>
</dbReference>
<keyword evidence="2" id="KW-0217">Developmental protein</keyword>
<accession>A0ABD1F8T5</accession>
<feature type="domain" description="Homeobox" evidence="10">
    <location>
        <begin position="391"/>
        <end position="451"/>
    </location>
</feature>